<dbReference type="RefSeq" id="WP_099518770.1">
    <property type="nucleotide sequence ID" value="NZ_CP016808.1"/>
</dbReference>
<dbReference type="SUPFAM" id="SSF69279">
    <property type="entry name" value="Phage tail proteins"/>
    <property type="match status" value="1"/>
</dbReference>
<dbReference type="Pfam" id="PF24032">
    <property type="entry name" value="YQBQ"/>
    <property type="match status" value="1"/>
</dbReference>
<dbReference type="AlphaFoldDB" id="A0A1B2DIP0"/>
<sequence length="322" mass="36493">MLEILIDNRNGKVWNVTNLVPSLTYKTKRTGSASSLDFTLIKGAPYQHQAFAVNNGDVVRLSKDGKVVFYGYVFEYNFGRDESVTIKAYDQLRYLLMSDTYVFSNKTATQMIKQIAEDTGLKIGTLAETEYVIPSMVEDNKKLLDIMCKALDYTLINDKGNFVLFDEAGALSLRNIEDMKTDSIIGDWSLMTDFGYKNSIDSESYNKIKVVQNNKETGKRDVYIGQDSANIAKWGLLQFYQVADEQMNSAQINELLDQLLKLKNREQRSLSIEAIGDLRVRAGSYVPIVIEELDIGQYFLVDECSHKLEADAHTMTLELKVI</sequence>
<reference evidence="2" key="1">
    <citation type="submission" date="2016-08" db="EMBL/GenBank/DDBJ databases">
        <title>Complete Genome Seqeunce of Paenibacillus sp. BIHB 4019 from tea rhizoplane.</title>
        <authorList>
            <person name="Thakur R."/>
            <person name="Swarnkar M.K."/>
            <person name="Gulati A."/>
        </authorList>
    </citation>
    <scope>NUCLEOTIDE SEQUENCE [LARGE SCALE GENOMIC DNA]</scope>
    <source>
        <strain evidence="2">BIHB4019</strain>
    </source>
</reference>
<evidence type="ECO:0000259" key="1">
    <source>
        <dbReference type="Pfam" id="PF24032"/>
    </source>
</evidence>
<accession>A0A1B2DIP0</accession>
<gene>
    <name evidence="2" type="ORF">BBD42_14705</name>
</gene>
<evidence type="ECO:0000313" key="2">
    <source>
        <dbReference type="EMBL" id="ANY67584.1"/>
    </source>
</evidence>
<organism evidence="2">
    <name type="scientific">Paenibacillus sp. BIHB 4019</name>
    <dbReference type="NCBI Taxonomy" id="1870819"/>
    <lineage>
        <taxon>Bacteria</taxon>
        <taxon>Bacillati</taxon>
        <taxon>Bacillota</taxon>
        <taxon>Bacilli</taxon>
        <taxon>Bacillales</taxon>
        <taxon>Paenibacillaceae</taxon>
        <taxon>Paenibacillus</taxon>
    </lineage>
</organism>
<dbReference type="EMBL" id="CP016808">
    <property type="protein sequence ID" value="ANY67584.1"/>
    <property type="molecule type" value="Genomic_DNA"/>
</dbReference>
<feature type="domain" description="YqbQ/XkdQ" evidence="1">
    <location>
        <begin position="23"/>
        <end position="320"/>
    </location>
</feature>
<protein>
    <recommendedName>
        <fullName evidence="1">YqbQ/XkdQ domain-containing protein</fullName>
    </recommendedName>
</protein>
<proteinExistence type="predicted"/>
<name>A0A1B2DIP0_9BACL</name>
<dbReference type="InterPro" id="IPR056937">
    <property type="entry name" value="YqbQ/XkdQ"/>
</dbReference>